<dbReference type="EMBL" id="CP106878">
    <property type="protein sequence ID" value="WAA10878.1"/>
    <property type="molecule type" value="Genomic_DNA"/>
</dbReference>
<dbReference type="SUPFAM" id="SSF53383">
    <property type="entry name" value="PLP-dependent transferases"/>
    <property type="match status" value="1"/>
</dbReference>
<reference evidence="6" key="1">
    <citation type="submission" date="2022-09" db="EMBL/GenBank/DDBJ databases">
        <title>Complete Genomes of Fervidibacillus albus and Fervidibacillus halotolerans isolated from tidal flat sediments.</title>
        <authorList>
            <person name="Kwon K.K."/>
            <person name="Yang S.-H."/>
            <person name="Park M.J."/>
            <person name="Oh H.-M."/>
        </authorList>
    </citation>
    <scope>NUCLEOTIDE SEQUENCE</scope>
    <source>
        <strain evidence="6">MEBiC13591</strain>
    </source>
</reference>
<dbReference type="InterPro" id="IPR004838">
    <property type="entry name" value="NHTrfase_class1_PyrdxlP-BS"/>
</dbReference>
<dbReference type="EC" id="2.6.1.-" evidence="4"/>
<evidence type="ECO:0000256" key="2">
    <source>
        <dbReference type="ARBA" id="ARBA00022576"/>
    </source>
</evidence>
<sequence>MQYCSRKIDLLPPYLFSTFQKKKKELEEKGVDIIDLGIGSPDLPTPTFIIDRLTEEVKRTKNHRYSPYNGCQEFREAVQYFYKKRYDVHLDLDSEILTLIGSKEGIAHLVQSVINPKDGVFVPNPGYPVYRSAVHLAEGTVFELPLDEKNEYKPMFHVLKRDQIERAKLMFLNYPSNPTTATANFDLFQKAVEFGKTSGIAIAHDNAYNLVTFNGYQSPSILQVSGAKEIAVEFGSLSKSFNMTGWRIGYVVGNRDMIHALAVLKSNVDTSQFLPIQLAAATALTSDLSSVIENNRIFERRMKRMYTLFTKLGLKMNKPRGTIFLWAKVPTPYSSVSFANELLEQTGIIVTPGIAFGTRGEGYIRISLSVDDAKIRQIEKRLERWKGLGGNEHRE</sequence>
<dbReference type="PANTHER" id="PTHR42832:SF3">
    <property type="entry name" value="L-GLUTAMINE--4-(METHYLSULFANYL)-2-OXOBUTANOATE AMINOTRANSFERASE"/>
    <property type="match status" value="1"/>
</dbReference>
<feature type="domain" description="Aminotransferase class I/classII large" evidence="5">
    <location>
        <begin position="32"/>
        <end position="380"/>
    </location>
</feature>
<comment type="cofactor">
    <cofactor evidence="1 4">
        <name>pyridoxal 5'-phosphate</name>
        <dbReference type="ChEBI" id="CHEBI:597326"/>
    </cofactor>
</comment>
<evidence type="ECO:0000256" key="3">
    <source>
        <dbReference type="ARBA" id="ARBA00022679"/>
    </source>
</evidence>
<dbReference type="GO" id="GO:0008483">
    <property type="term" value="F:transaminase activity"/>
    <property type="evidence" value="ECO:0007669"/>
    <property type="project" value="UniProtKB-KW"/>
</dbReference>
<accession>A0A9E8RX79</accession>
<proteinExistence type="inferred from homology"/>
<dbReference type="InterPro" id="IPR015422">
    <property type="entry name" value="PyrdxlP-dep_Trfase_small"/>
</dbReference>
<comment type="similarity">
    <text evidence="4">Belongs to the class-I pyridoxal-phosphate-dependent aminotransferase family.</text>
</comment>
<dbReference type="RefSeq" id="WP_275418687.1">
    <property type="nucleotide sequence ID" value="NZ_CP106878.1"/>
</dbReference>
<evidence type="ECO:0000313" key="6">
    <source>
        <dbReference type="EMBL" id="WAA10878.1"/>
    </source>
</evidence>
<keyword evidence="2 4" id="KW-0032">Aminotransferase</keyword>
<protein>
    <recommendedName>
        <fullName evidence="4">Aminotransferase</fullName>
        <ecNumber evidence="4">2.6.1.-</ecNumber>
    </recommendedName>
</protein>
<dbReference type="PANTHER" id="PTHR42832">
    <property type="entry name" value="AMINO ACID AMINOTRANSFERASE"/>
    <property type="match status" value="1"/>
</dbReference>
<dbReference type="GO" id="GO:0030170">
    <property type="term" value="F:pyridoxal phosphate binding"/>
    <property type="evidence" value="ECO:0007669"/>
    <property type="project" value="InterPro"/>
</dbReference>
<dbReference type="Gene3D" id="3.90.1150.10">
    <property type="entry name" value="Aspartate Aminotransferase, domain 1"/>
    <property type="match status" value="1"/>
</dbReference>
<dbReference type="PROSITE" id="PS00105">
    <property type="entry name" value="AA_TRANSFER_CLASS_1"/>
    <property type="match status" value="1"/>
</dbReference>
<evidence type="ECO:0000256" key="4">
    <source>
        <dbReference type="RuleBase" id="RU000481"/>
    </source>
</evidence>
<dbReference type="KEGG" id="faf:OE104_06065"/>
<gene>
    <name evidence="6" type="ORF">OE104_06065</name>
</gene>
<dbReference type="InterPro" id="IPR004839">
    <property type="entry name" value="Aminotransferase_I/II_large"/>
</dbReference>
<dbReference type="InterPro" id="IPR050881">
    <property type="entry name" value="LL-DAP_aminotransferase"/>
</dbReference>
<dbReference type="InterPro" id="IPR015421">
    <property type="entry name" value="PyrdxlP-dep_Trfase_major"/>
</dbReference>
<dbReference type="Pfam" id="PF00155">
    <property type="entry name" value="Aminotran_1_2"/>
    <property type="match status" value="1"/>
</dbReference>
<keyword evidence="7" id="KW-1185">Reference proteome</keyword>
<evidence type="ECO:0000256" key="1">
    <source>
        <dbReference type="ARBA" id="ARBA00001933"/>
    </source>
</evidence>
<organism evidence="6 7">
    <name type="scientific">Fervidibacillus albus</name>
    <dbReference type="NCBI Taxonomy" id="2980026"/>
    <lineage>
        <taxon>Bacteria</taxon>
        <taxon>Bacillati</taxon>
        <taxon>Bacillota</taxon>
        <taxon>Bacilli</taxon>
        <taxon>Bacillales</taxon>
        <taxon>Bacillaceae</taxon>
        <taxon>Fervidibacillus</taxon>
    </lineage>
</organism>
<evidence type="ECO:0000259" key="5">
    <source>
        <dbReference type="Pfam" id="PF00155"/>
    </source>
</evidence>
<dbReference type="Proteomes" id="UP001164718">
    <property type="component" value="Chromosome"/>
</dbReference>
<keyword evidence="3 4" id="KW-0808">Transferase</keyword>
<name>A0A9E8RX79_9BACI</name>
<dbReference type="Gene3D" id="3.40.640.10">
    <property type="entry name" value="Type I PLP-dependent aspartate aminotransferase-like (Major domain)"/>
    <property type="match status" value="1"/>
</dbReference>
<dbReference type="AlphaFoldDB" id="A0A9E8RX79"/>
<dbReference type="InterPro" id="IPR015424">
    <property type="entry name" value="PyrdxlP-dep_Trfase"/>
</dbReference>
<dbReference type="CDD" id="cd00609">
    <property type="entry name" value="AAT_like"/>
    <property type="match status" value="1"/>
</dbReference>
<evidence type="ECO:0000313" key="7">
    <source>
        <dbReference type="Proteomes" id="UP001164718"/>
    </source>
</evidence>